<evidence type="ECO:0000256" key="1">
    <source>
        <dbReference type="ARBA" id="ARBA00023125"/>
    </source>
</evidence>
<dbReference type="SMART" id="SM00530">
    <property type="entry name" value="HTH_XRE"/>
    <property type="match status" value="1"/>
</dbReference>
<gene>
    <name evidence="3" type="ORF">WFZ85_07245</name>
</gene>
<keyword evidence="4" id="KW-1185">Reference proteome</keyword>
<dbReference type="Pfam" id="PF01381">
    <property type="entry name" value="HTH_3"/>
    <property type="match status" value="1"/>
</dbReference>
<evidence type="ECO:0000313" key="3">
    <source>
        <dbReference type="EMBL" id="MEM0542407.1"/>
    </source>
</evidence>
<comment type="caution">
    <text evidence="3">The sequence shown here is derived from an EMBL/GenBank/DDBJ whole genome shotgun (WGS) entry which is preliminary data.</text>
</comment>
<sequence>MTLGTKLRNYRNKKGISLEKLAIELNISKAAIGKGESDKSIPNSENLLKIADCFETDVYELLKNVENVNFGNAKFKGNQYVVNPNNSTINYSTPPELIESIVDNQNKITVLMELQNELLVSLLAKKT</sequence>
<dbReference type="Gene3D" id="1.10.260.40">
    <property type="entry name" value="lambda repressor-like DNA-binding domains"/>
    <property type="match status" value="1"/>
</dbReference>
<reference evidence="3 4" key="1">
    <citation type="submission" date="2024-03" db="EMBL/GenBank/DDBJ databases">
        <title>Two novel species of the genus Flavobacterium exhibiting potentially degradation of complex polysaccharides.</title>
        <authorList>
            <person name="Lian X."/>
        </authorList>
    </citation>
    <scope>NUCLEOTIDE SEQUENCE [LARGE SCALE GENOMIC DNA]</scope>
    <source>
        <strain evidence="4">j3</strain>
    </source>
</reference>
<dbReference type="PROSITE" id="PS50943">
    <property type="entry name" value="HTH_CROC1"/>
    <property type="match status" value="1"/>
</dbReference>
<evidence type="ECO:0000259" key="2">
    <source>
        <dbReference type="PROSITE" id="PS50943"/>
    </source>
</evidence>
<accession>A0ABU9N6M1</accession>
<protein>
    <submittedName>
        <fullName evidence="3">Helix-turn-helix transcriptional regulator</fullName>
    </submittedName>
</protein>
<dbReference type="SUPFAM" id="SSF47413">
    <property type="entry name" value="lambda repressor-like DNA-binding domains"/>
    <property type="match status" value="1"/>
</dbReference>
<dbReference type="Proteomes" id="UP001460072">
    <property type="component" value="Unassembled WGS sequence"/>
</dbReference>
<dbReference type="CDD" id="cd00093">
    <property type="entry name" value="HTH_XRE"/>
    <property type="match status" value="1"/>
</dbReference>
<dbReference type="EMBL" id="JBCGDO010000007">
    <property type="protein sequence ID" value="MEM0542407.1"/>
    <property type="molecule type" value="Genomic_DNA"/>
</dbReference>
<keyword evidence="1" id="KW-0238">DNA-binding</keyword>
<dbReference type="InterPro" id="IPR010982">
    <property type="entry name" value="Lambda_DNA-bd_dom_sf"/>
</dbReference>
<dbReference type="InterPro" id="IPR001387">
    <property type="entry name" value="Cro/C1-type_HTH"/>
</dbReference>
<feature type="domain" description="HTH cro/C1-type" evidence="2">
    <location>
        <begin position="7"/>
        <end position="61"/>
    </location>
</feature>
<dbReference type="RefSeq" id="WP_342695627.1">
    <property type="nucleotide sequence ID" value="NZ_JBCGDO010000007.1"/>
</dbReference>
<organism evidence="3 4">
    <name type="scientific">Flavobacterium aureirubrum</name>
    <dbReference type="NCBI Taxonomy" id="3133147"/>
    <lineage>
        <taxon>Bacteria</taxon>
        <taxon>Pseudomonadati</taxon>
        <taxon>Bacteroidota</taxon>
        <taxon>Flavobacteriia</taxon>
        <taxon>Flavobacteriales</taxon>
        <taxon>Flavobacteriaceae</taxon>
        <taxon>Flavobacterium</taxon>
    </lineage>
</organism>
<proteinExistence type="predicted"/>
<name>A0ABU9N6M1_9FLAO</name>
<evidence type="ECO:0000313" key="4">
    <source>
        <dbReference type="Proteomes" id="UP001460072"/>
    </source>
</evidence>
<dbReference type="PANTHER" id="PTHR46558">
    <property type="entry name" value="TRACRIPTIONAL REGULATORY PROTEIN-RELATED-RELATED"/>
    <property type="match status" value="1"/>
</dbReference>
<dbReference type="PANTHER" id="PTHR46558:SF4">
    <property type="entry name" value="DNA-BIDING PHAGE PROTEIN"/>
    <property type="match status" value="1"/>
</dbReference>